<evidence type="ECO:0000313" key="2">
    <source>
        <dbReference type="EMBL" id="KUM48010.1"/>
    </source>
</evidence>
<dbReference type="PANTHER" id="PTHR33223">
    <property type="entry name" value="CCHC-TYPE DOMAIN-CONTAINING PROTEIN"/>
    <property type="match status" value="1"/>
</dbReference>
<reference evidence="2" key="1">
    <citation type="journal article" date="2015" name="Genome Biol. Evol.">
        <title>Organellar Genomes of White Spruce (Picea glauca): Assembly and Annotation.</title>
        <authorList>
            <person name="Jackman S.D."/>
            <person name="Warren R.L."/>
            <person name="Gibb E.A."/>
            <person name="Vandervalk B.P."/>
            <person name="Mohamadi H."/>
            <person name="Chu J."/>
            <person name="Raymond A."/>
            <person name="Pleasance S."/>
            <person name="Coope R."/>
            <person name="Wildung M.R."/>
            <person name="Ritland C.E."/>
            <person name="Bousquet J."/>
            <person name="Jones S.J."/>
            <person name="Bohlmann J."/>
            <person name="Birol I."/>
        </authorList>
    </citation>
    <scope>NUCLEOTIDE SEQUENCE [LARGE SCALE GENOMIC DNA]</scope>
    <source>
        <tissue evidence="2">Flushing bud</tissue>
    </source>
</reference>
<organism evidence="2">
    <name type="scientific">Picea glauca</name>
    <name type="common">White spruce</name>
    <name type="synonym">Pinus glauca</name>
    <dbReference type="NCBI Taxonomy" id="3330"/>
    <lineage>
        <taxon>Eukaryota</taxon>
        <taxon>Viridiplantae</taxon>
        <taxon>Streptophyta</taxon>
        <taxon>Embryophyta</taxon>
        <taxon>Tracheophyta</taxon>
        <taxon>Spermatophyta</taxon>
        <taxon>Pinopsida</taxon>
        <taxon>Pinidae</taxon>
        <taxon>Conifers I</taxon>
        <taxon>Pinales</taxon>
        <taxon>Pinaceae</taxon>
        <taxon>Picea</taxon>
    </lineage>
</organism>
<dbReference type="PANTHER" id="PTHR33223:SF6">
    <property type="entry name" value="CCHC-TYPE DOMAIN-CONTAINING PROTEIN"/>
    <property type="match status" value="1"/>
</dbReference>
<geneLocation type="mitochondrion" evidence="2"/>
<protein>
    <recommendedName>
        <fullName evidence="1">Retrotransposon gag domain-containing protein</fullName>
    </recommendedName>
</protein>
<sequence length="164" mass="18743">MQSPPSSTSSPQVVVIPTLQVFIHQLTQPAVQTPVQPQRKNPNPHMAGPTPPNPWLAARFKPLFLPPADQLGDLPDWYLKVLPKLNGENGITAEDHFTTFQDCPDNFDVEEDDVFSRMFAHSLEGEARKWFRNLPNNSITYWGQLHEKFLKRWGVKKDNRDSLT</sequence>
<feature type="domain" description="Retrotransposon gag" evidence="1">
    <location>
        <begin position="117"/>
        <end position="158"/>
    </location>
</feature>
<evidence type="ECO:0000259" key="1">
    <source>
        <dbReference type="Pfam" id="PF03732"/>
    </source>
</evidence>
<dbReference type="AlphaFoldDB" id="A0A101LZ42"/>
<dbReference type="EMBL" id="LKAM01000006">
    <property type="protein sequence ID" value="KUM48010.1"/>
    <property type="molecule type" value="Genomic_DNA"/>
</dbReference>
<accession>A0A101LZ42</accession>
<gene>
    <name evidence="2" type="ORF">ABT39_MTgene5005</name>
</gene>
<keyword evidence="2" id="KW-0496">Mitochondrion</keyword>
<dbReference type="Pfam" id="PF03732">
    <property type="entry name" value="Retrotrans_gag"/>
    <property type="match status" value="1"/>
</dbReference>
<name>A0A101LZ42_PICGL</name>
<proteinExistence type="predicted"/>
<comment type="caution">
    <text evidence="2">The sequence shown here is derived from an EMBL/GenBank/DDBJ whole genome shotgun (WGS) entry which is preliminary data.</text>
</comment>
<dbReference type="InterPro" id="IPR005162">
    <property type="entry name" value="Retrotrans_gag_dom"/>
</dbReference>